<evidence type="ECO:0000313" key="2">
    <source>
        <dbReference type="WBParaSite" id="ALUE_0001592201-mRNA-1"/>
    </source>
</evidence>
<reference evidence="2" key="1">
    <citation type="submission" date="2017-02" db="UniProtKB">
        <authorList>
            <consortium name="WormBaseParasite"/>
        </authorList>
    </citation>
    <scope>IDENTIFICATION</scope>
</reference>
<proteinExistence type="predicted"/>
<dbReference type="Proteomes" id="UP000036681">
    <property type="component" value="Unplaced"/>
</dbReference>
<name>A0A0M3ID62_ASCLU</name>
<dbReference type="AlphaFoldDB" id="A0A0M3ID62"/>
<sequence length="37" mass="4449">MIKIVFDFSTSQRQEYFSLISLKPMWTSLSIHQNMLQ</sequence>
<protein>
    <submittedName>
        <fullName evidence="2">Uncharacterized protein</fullName>
    </submittedName>
</protein>
<accession>A0A0M3ID62</accession>
<dbReference type="WBParaSite" id="ALUE_0001592201-mRNA-1">
    <property type="protein sequence ID" value="ALUE_0001592201-mRNA-1"/>
    <property type="gene ID" value="ALUE_0001592201"/>
</dbReference>
<organism evidence="1 2">
    <name type="scientific">Ascaris lumbricoides</name>
    <name type="common">Giant roundworm</name>
    <dbReference type="NCBI Taxonomy" id="6252"/>
    <lineage>
        <taxon>Eukaryota</taxon>
        <taxon>Metazoa</taxon>
        <taxon>Ecdysozoa</taxon>
        <taxon>Nematoda</taxon>
        <taxon>Chromadorea</taxon>
        <taxon>Rhabditida</taxon>
        <taxon>Spirurina</taxon>
        <taxon>Ascaridomorpha</taxon>
        <taxon>Ascaridoidea</taxon>
        <taxon>Ascarididae</taxon>
        <taxon>Ascaris</taxon>
    </lineage>
</organism>
<evidence type="ECO:0000313" key="1">
    <source>
        <dbReference type="Proteomes" id="UP000036681"/>
    </source>
</evidence>
<keyword evidence="1" id="KW-1185">Reference proteome</keyword>